<proteinExistence type="predicted"/>
<feature type="transmembrane region" description="Helical" evidence="1">
    <location>
        <begin position="50"/>
        <end position="69"/>
    </location>
</feature>
<accession>A0A2W5Z6J1</accession>
<name>A0A2W5Z6J1_9BACT</name>
<keyword evidence="1" id="KW-0812">Transmembrane</keyword>
<evidence type="ECO:0000313" key="3">
    <source>
        <dbReference type="Proteomes" id="UP000248724"/>
    </source>
</evidence>
<feature type="transmembrane region" description="Helical" evidence="1">
    <location>
        <begin position="202"/>
        <end position="220"/>
    </location>
</feature>
<keyword evidence="1" id="KW-0472">Membrane</keyword>
<sequence length="222" mass="22348">MARVDGRPGELWAMGLLATATVALSALWLTPGRRLLARVAGSPLAVGSGAEILASLATLATAAAAVWALHRAGRLATLGLRAPTQARLADWFALPLLGRTLVVDPVLALARLLAAVDDRVIDAGVGVVGAAADAVSNAFAGWAERGVDGLVWGVGAGALSAARGSRSADERGIDGAVEGMASGVGMAGRLSRRLQTGLSHHYFVIAAVGLVVVVVAAAVGRR</sequence>
<dbReference type="EMBL" id="QHBU01000129">
    <property type="protein sequence ID" value="PZR80989.1"/>
    <property type="molecule type" value="Genomic_DNA"/>
</dbReference>
<keyword evidence="1" id="KW-1133">Transmembrane helix</keyword>
<gene>
    <name evidence="2" type="ORF">DLM65_06885</name>
</gene>
<protein>
    <recommendedName>
        <fullName evidence="4">NADH-quinone oxidoreductase subunit L</fullName>
    </recommendedName>
</protein>
<evidence type="ECO:0000256" key="1">
    <source>
        <dbReference type="SAM" id="Phobius"/>
    </source>
</evidence>
<dbReference type="Gene3D" id="1.20.5.2700">
    <property type="match status" value="1"/>
</dbReference>
<comment type="caution">
    <text evidence="2">The sequence shown here is derived from an EMBL/GenBank/DDBJ whole genome shotgun (WGS) entry which is preliminary data.</text>
</comment>
<evidence type="ECO:0000313" key="2">
    <source>
        <dbReference type="EMBL" id="PZR80989.1"/>
    </source>
</evidence>
<reference evidence="2 3" key="1">
    <citation type="journal article" date="2017" name="Nature">
        <title>Atmospheric trace gases support primary production in Antarctic desert surface soil.</title>
        <authorList>
            <person name="Ji M."/>
            <person name="Greening C."/>
            <person name="Vanwonterghem I."/>
            <person name="Carere C.R."/>
            <person name="Bay S.K."/>
            <person name="Steen J.A."/>
            <person name="Montgomery K."/>
            <person name="Lines T."/>
            <person name="Beardall J."/>
            <person name="van Dorst J."/>
            <person name="Snape I."/>
            <person name="Stott M.B."/>
            <person name="Hugenholtz P."/>
            <person name="Ferrari B.C."/>
        </authorList>
    </citation>
    <scope>NUCLEOTIDE SEQUENCE [LARGE SCALE GENOMIC DNA]</scope>
    <source>
        <strain evidence="2">RRmetagenome_bin12</strain>
    </source>
</reference>
<evidence type="ECO:0008006" key="4">
    <source>
        <dbReference type="Google" id="ProtNLM"/>
    </source>
</evidence>
<dbReference type="AlphaFoldDB" id="A0A2W5Z6J1"/>
<organism evidence="2 3">
    <name type="scientific">Candidatus Aeolococcus gillhamiae</name>
    <dbReference type="NCBI Taxonomy" id="3127015"/>
    <lineage>
        <taxon>Bacteria</taxon>
        <taxon>Bacillati</taxon>
        <taxon>Candidatus Dormiibacterota</taxon>
        <taxon>Candidatus Dormibacteria</taxon>
        <taxon>Candidatus Aeolococcales</taxon>
        <taxon>Candidatus Aeolococcaceae</taxon>
        <taxon>Candidatus Aeolococcus</taxon>
    </lineage>
</organism>
<feature type="transmembrane region" description="Helical" evidence="1">
    <location>
        <begin position="12"/>
        <end position="30"/>
    </location>
</feature>
<dbReference type="Proteomes" id="UP000248724">
    <property type="component" value="Unassembled WGS sequence"/>
</dbReference>